<comment type="caution">
    <text evidence="3">The sequence shown here is derived from an EMBL/GenBank/DDBJ whole genome shotgun (WGS) entry which is preliminary data.</text>
</comment>
<proteinExistence type="predicted"/>
<gene>
    <name evidence="3" type="ORF">DPMN_187592</name>
</gene>
<feature type="transmembrane region" description="Helical" evidence="2">
    <location>
        <begin position="13"/>
        <end position="34"/>
    </location>
</feature>
<protein>
    <submittedName>
        <fullName evidence="3">Uncharacterized protein</fullName>
    </submittedName>
</protein>
<dbReference type="Proteomes" id="UP000828390">
    <property type="component" value="Unassembled WGS sequence"/>
</dbReference>
<feature type="compositionally biased region" description="Basic and acidic residues" evidence="1">
    <location>
        <begin position="61"/>
        <end position="71"/>
    </location>
</feature>
<reference evidence="3" key="1">
    <citation type="journal article" date="2019" name="bioRxiv">
        <title>The Genome of the Zebra Mussel, Dreissena polymorpha: A Resource for Invasive Species Research.</title>
        <authorList>
            <person name="McCartney M.A."/>
            <person name="Auch B."/>
            <person name="Kono T."/>
            <person name="Mallez S."/>
            <person name="Zhang Y."/>
            <person name="Obille A."/>
            <person name="Becker A."/>
            <person name="Abrahante J.E."/>
            <person name="Garbe J."/>
            <person name="Badalamenti J.P."/>
            <person name="Herman A."/>
            <person name="Mangelson H."/>
            <person name="Liachko I."/>
            <person name="Sullivan S."/>
            <person name="Sone E.D."/>
            <person name="Koren S."/>
            <person name="Silverstein K.A.T."/>
            <person name="Beckman K.B."/>
            <person name="Gohl D.M."/>
        </authorList>
    </citation>
    <scope>NUCLEOTIDE SEQUENCE</scope>
    <source>
        <strain evidence="3">Duluth1</strain>
        <tissue evidence="3">Whole animal</tissue>
    </source>
</reference>
<evidence type="ECO:0000313" key="3">
    <source>
        <dbReference type="EMBL" id="KAH3752965.1"/>
    </source>
</evidence>
<keyword evidence="4" id="KW-1185">Reference proteome</keyword>
<organism evidence="3 4">
    <name type="scientific">Dreissena polymorpha</name>
    <name type="common">Zebra mussel</name>
    <name type="synonym">Mytilus polymorpha</name>
    <dbReference type="NCBI Taxonomy" id="45954"/>
    <lineage>
        <taxon>Eukaryota</taxon>
        <taxon>Metazoa</taxon>
        <taxon>Spiralia</taxon>
        <taxon>Lophotrochozoa</taxon>
        <taxon>Mollusca</taxon>
        <taxon>Bivalvia</taxon>
        <taxon>Autobranchia</taxon>
        <taxon>Heteroconchia</taxon>
        <taxon>Euheterodonta</taxon>
        <taxon>Imparidentia</taxon>
        <taxon>Neoheterodontei</taxon>
        <taxon>Myida</taxon>
        <taxon>Dreissenoidea</taxon>
        <taxon>Dreissenidae</taxon>
        <taxon>Dreissena</taxon>
    </lineage>
</organism>
<keyword evidence="2" id="KW-1133">Transmembrane helix</keyword>
<feature type="non-terminal residue" evidence="3">
    <location>
        <position position="1"/>
    </location>
</feature>
<name>A0A9D4I969_DREPO</name>
<sequence>MVVNTERCNIHDLLLLLLLVVVVLVVVVVAIILAQTDRQTNRQTNRQGKNNMSPTTIVGDISRKLNTSRDN</sequence>
<feature type="region of interest" description="Disordered" evidence="1">
    <location>
        <begin position="39"/>
        <end position="71"/>
    </location>
</feature>
<evidence type="ECO:0000256" key="2">
    <source>
        <dbReference type="SAM" id="Phobius"/>
    </source>
</evidence>
<dbReference type="EMBL" id="JAIWYP010000010">
    <property type="protein sequence ID" value="KAH3752965.1"/>
    <property type="molecule type" value="Genomic_DNA"/>
</dbReference>
<keyword evidence="2" id="KW-0472">Membrane</keyword>
<keyword evidence="2" id="KW-0812">Transmembrane</keyword>
<feature type="compositionally biased region" description="Polar residues" evidence="1">
    <location>
        <begin position="39"/>
        <end position="56"/>
    </location>
</feature>
<accession>A0A9D4I969</accession>
<evidence type="ECO:0000313" key="4">
    <source>
        <dbReference type="Proteomes" id="UP000828390"/>
    </source>
</evidence>
<dbReference type="AlphaFoldDB" id="A0A9D4I969"/>
<reference evidence="3" key="2">
    <citation type="submission" date="2020-11" db="EMBL/GenBank/DDBJ databases">
        <authorList>
            <person name="McCartney M.A."/>
            <person name="Auch B."/>
            <person name="Kono T."/>
            <person name="Mallez S."/>
            <person name="Becker A."/>
            <person name="Gohl D.M."/>
            <person name="Silverstein K.A.T."/>
            <person name="Koren S."/>
            <person name="Bechman K.B."/>
            <person name="Herman A."/>
            <person name="Abrahante J.E."/>
            <person name="Garbe J."/>
        </authorList>
    </citation>
    <scope>NUCLEOTIDE SEQUENCE</scope>
    <source>
        <strain evidence="3">Duluth1</strain>
        <tissue evidence="3">Whole animal</tissue>
    </source>
</reference>
<evidence type="ECO:0000256" key="1">
    <source>
        <dbReference type="SAM" id="MobiDB-lite"/>
    </source>
</evidence>